<feature type="region of interest" description="Disordered" evidence="2">
    <location>
        <begin position="178"/>
        <end position="278"/>
    </location>
</feature>
<feature type="compositionally biased region" description="Low complexity" evidence="2">
    <location>
        <begin position="329"/>
        <end position="344"/>
    </location>
</feature>
<proteinExistence type="inferred from homology"/>
<gene>
    <name evidence="3" type="primary">jg12768</name>
    <name evidence="3" type="ORF">PAEG_LOCUS21711</name>
</gene>
<dbReference type="Proteomes" id="UP000838756">
    <property type="component" value="Unassembled WGS sequence"/>
</dbReference>
<organism evidence="3 4">
    <name type="scientific">Pararge aegeria aegeria</name>
    <dbReference type="NCBI Taxonomy" id="348720"/>
    <lineage>
        <taxon>Eukaryota</taxon>
        <taxon>Metazoa</taxon>
        <taxon>Ecdysozoa</taxon>
        <taxon>Arthropoda</taxon>
        <taxon>Hexapoda</taxon>
        <taxon>Insecta</taxon>
        <taxon>Pterygota</taxon>
        <taxon>Neoptera</taxon>
        <taxon>Endopterygota</taxon>
        <taxon>Lepidoptera</taxon>
        <taxon>Glossata</taxon>
        <taxon>Ditrysia</taxon>
        <taxon>Papilionoidea</taxon>
        <taxon>Nymphalidae</taxon>
        <taxon>Satyrinae</taxon>
        <taxon>Satyrini</taxon>
        <taxon>Parargina</taxon>
        <taxon>Pararge</taxon>
    </lineage>
</organism>
<feature type="compositionally biased region" description="Basic and acidic residues" evidence="2">
    <location>
        <begin position="345"/>
        <end position="356"/>
    </location>
</feature>
<feature type="compositionally biased region" description="Basic and acidic residues" evidence="2">
    <location>
        <begin position="505"/>
        <end position="515"/>
    </location>
</feature>
<dbReference type="InterPro" id="IPR015267">
    <property type="entry name" value="PPP4R2"/>
</dbReference>
<dbReference type="PANTHER" id="PTHR16487">
    <property type="entry name" value="PPP4R2-RELATED PROTEIN"/>
    <property type="match status" value="1"/>
</dbReference>
<dbReference type="Pfam" id="PF09184">
    <property type="entry name" value="PPP4R2"/>
    <property type="match status" value="1"/>
</dbReference>
<name>A0A8S4S8S7_9NEOP</name>
<dbReference type="GO" id="GO:0005737">
    <property type="term" value="C:cytoplasm"/>
    <property type="evidence" value="ECO:0007669"/>
    <property type="project" value="TreeGrafter"/>
</dbReference>
<keyword evidence="4" id="KW-1185">Reference proteome</keyword>
<dbReference type="PANTHER" id="PTHR16487:SF0">
    <property type="entry name" value="PROTEIN PHOSPHATASE 4 REGULATORY SUBUNIT 2-RELATED"/>
    <property type="match status" value="1"/>
</dbReference>
<feature type="compositionally biased region" description="Polar residues" evidence="2">
    <location>
        <begin position="369"/>
        <end position="378"/>
    </location>
</feature>
<feature type="compositionally biased region" description="Basic and acidic residues" evidence="2">
    <location>
        <begin position="137"/>
        <end position="146"/>
    </location>
</feature>
<evidence type="ECO:0000256" key="1">
    <source>
        <dbReference type="ARBA" id="ARBA00009207"/>
    </source>
</evidence>
<feature type="compositionally biased region" description="Low complexity" evidence="2">
    <location>
        <begin position="359"/>
        <end position="368"/>
    </location>
</feature>
<evidence type="ECO:0000256" key="2">
    <source>
        <dbReference type="SAM" id="MobiDB-lite"/>
    </source>
</evidence>
<feature type="compositionally biased region" description="Basic and acidic residues" evidence="2">
    <location>
        <begin position="197"/>
        <end position="212"/>
    </location>
</feature>
<feature type="region of interest" description="Disordered" evidence="2">
    <location>
        <begin position="312"/>
        <end position="421"/>
    </location>
</feature>
<feature type="compositionally biased region" description="Polar residues" evidence="2">
    <location>
        <begin position="213"/>
        <end position="225"/>
    </location>
</feature>
<comment type="similarity">
    <text evidence="1">Belongs to the PPP4R2 family.</text>
</comment>
<dbReference type="GO" id="GO:0030289">
    <property type="term" value="C:protein phosphatase 4 complex"/>
    <property type="evidence" value="ECO:0007669"/>
    <property type="project" value="InterPro"/>
</dbReference>
<feature type="compositionally biased region" description="Basic and acidic residues" evidence="2">
    <location>
        <begin position="379"/>
        <end position="395"/>
    </location>
</feature>
<dbReference type="GO" id="GO:0005634">
    <property type="term" value="C:nucleus"/>
    <property type="evidence" value="ECO:0007669"/>
    <property type="project" value="TreeGrafter"/>
</dbReference>
<reference evidence="3" key="1">
    <citation type="submission" date="2022-03" db="EMBL/GenBank/DDBJ databases">
        <authorList>
            <person name="Lindestad O."/>
        </authorList>
    </citation>
    <scope>NUCLEOTIDE SEQUENCE</scope>
</reference>
<dbReference type="EMBL" id="CAKXAJ010025968">
    <property type="protein sequence ID" value="CAH2248104.1"/>
    <property type="molecule type" value="Genomic_DNA"/>
</dbReference>
<feature type="region of interest" description="Disordered" evidence="2">
    <location>
        <begin position="134"/>
        <end position="164"/>
    </location>
</feature>
<feature type="compositionally biased region" description="Polar residues" evidence="2">
    <location>
        <begin position="182"/>
        <end position="195"/>
    </location>
</feature>
<dbReference type="OrthoDB" id="341898at2759"/>
<sequence>MENAEEVFHFLEEFSKRKPKTIPQELNDYLAYVARTGDPVYQWSIVKSLFKEKLLNVITDFYETNPGIEIPPYPNVDPFNYDIMKNSLIEKLESFNSAPFTVQRICELLTFPRKQYNRIDKFMRAIEKNILVVSTREPGHQRHPEPENGEPMEPIVNGSDNNSEYNVDVEMEDMSWKDSADSRLNSEPQPSSSDAHISVDDLEARLNSKESSMESQSKVSLQYESVTPPELNVNDSPDDPIQRSKEISLTAVASTSSEDVKNNNSTQIAEEPEVKTDVEMKCEEPIQSMVIPEIQVDDAEMTELKLREQLKSETLEEDIKNQNVETVAVTVESHVSTDESSSDSNSKEEVESKHILEVSSSEESSSSSDNTDGNSNSPKVDHVDVQEEPVMEKIPLETLECAETQLQEESPPIVEEAPPSPVKIQCDNYSISDVQPALQQIPIEHKTEEIQIQETEKKECVNEVIQKKTSEETSIEGNSAEENTTEDTTIEEPSTQENSTELNLTEDKSKEKNSTEENSTEENSTEDNLTKENSTQEALTVENVEA</sequence>
<feature type="compositionally biased region" description="Polar residues" evidence="2">
    <location>
        <begin position="493"/>
        <end position="503"/>
    </location>
</feature>
<evidence type="ECO:0000313" key="3">
    <source>
        <dbReference type="EMBL" id="CAH2248104.1"/>
    </source>
</evidence>
<feature type="region of interest" description="Disordered" evidence="2">
    <location>
        <begin position="464"/>
        <end position="546"/>
    </location>
</feature>
<evidence type="ECO:0000313" key="4">
    <source>
        <dbReference type="Proteomes" id="UP000838756"/>
    </source>
</evidence>
<dbReference type="AlphaFoldDB" id="A0A8S4S8S7"/>
<feature type="compositionally biased region" description="Polar residues" evidence="2">
    <location>
        <begin position="251"/>
        <end position="268"/>
    </location>
</feature>
<accession>A0A8S4S8S7</accession>
<protein>
    <submittedName>
        <fullName evidence="3">Jg12768 protein</fullName>
    </submittedName>
</protein>
<dbReference type="GO" id="GO:0019888">
    <property type="term" value="F:protein phosphatase regulator activity"/>
    <property type="evidence" value="ECO:0007669"/>
    <property type="project" value="InterPro"/>
</dbReference>
<comment type="caution">
    <text evidence="3">The sequence shown here is derived from an EMBL/GenBank/DDBJ whole genome shotgun (WGS) entry which is preliminary data.</text>
</comment>